<organism evidence="2 3">
    <name type="scientific">Hapsidospora chrysogenum (strain ATCC 11550 / CBS 779.69 / DSM 880 / IAM 14645 / JCM 23072 / IMI 49137)</name>
    <name type="common">Acremonium chrysogenum</name>
    <dbReference type="NCBI Taxonomy" id="857340"/>
    <lineage>
        <taxon>Eukaryota</taxon>
        <taxon>Fungi</taxon>
        <taxon>Dikarya</taxon>
        <taxon>Ascomycota</taxon>
        <taxon>Pezizomycotina</taxon>
        <taxon>Sordariomycetes</taxon>
        <taxon>Hypocreomycetidae</taxon>
        <taxon>Hypocreales</taxon>
        <taxon>Bionectriaceae</taxon>
        <taxon>Hapsidospora</taxon>
    </lineage>
</organism>
<keyword evidence="3" id="KW-1185">Reference proteome</keyword>
<evidence type="ECO:0000313" key="3">
    <source>
        <dbReference type="Proteomes" id="UP000029964"/>
    </source>
</evidence>
<evidence type="ECO:0000256" key="1">
    <source>
        <dbReference type="SAM" id="MobiDB-lite"/>
    </source>
</evidence>
<dbReference type="Proteomes" id="UP000029964">
    <property type="component" value="Unassembled WGS sequence"/>
</dbReference>
<evidence type="ECO:0000313" key="2">
    <source>
        <dbReference type="EMBL" id="KFH48852.1"/>
    </source>
</evidence>
<protein>
    <submittedName>
        <fullName evidence="2">Uncharacterized protein</fullName>
    </submittedName>
</protein>
<gene>
    <name evidence="2" type="ORF">ACRE_002110</name>
</gene>
<accession>A0A086THM0</accession>
<dbReference type="HOGENOM" id="CLU_2026012_0_0_1"/>
<comment type="caution">
    <text evidence="2">The sequence shown here is derived from an EMBL/GenBank/DDBJ whole genome shotgun (WGS) entry which is preliminary data.</text>
</comment>
<dbReference type="EMBL" id="JPKY01000001">
    <property type="protein sequence ID" value="KFH48852.1"/>
    <property type="molecule type" value="Genomic_DNA"/>
</dbReference>
<proteinExistence type="predicted"/>
<sequence length="122" mass="13260">MDLLLLPASKASPRCQTSSAHLCPERVERVAKEMCLSTKLPPACRTYDRGKSATHGTRPYYPPRQTWPADGATRRHPGFRVHRQCIGVSPYTRKAGSGKSWGQHCVCHSAARSSAAVTDAAG</sequence>
<reference evidence="3" key="1">
    <citation type="journal article" date="2014" name="Genome Announc.">
        <title>Genome sequence and annotation of Acremonium chrysogenum, producer of the beta-lactam antibiotic cephalosporin C.</title>
        <authorList>
            <person name="Terfehr D."/>
            <person name="Dahlmann T.A."/>
            <person name="Specht T."/>
            <person name="Zadra I."/>
            <person name="Kuernsteiner H."/>
            <person name="Kueck U."/>
        </authorList>
    </citation>
    <scope>NUCLEOTIDE SEQUENCE [LARGE SCALE GENOMIC DNA]</scope>
    <source>
        <strain evidence="3">ATCC 11550 / CBS 779.69 / DSM 880 / IAM 14645 / JCM 23072 / IMI 49137</strain>
    </source>
</reference>
<name>A0A086THM0_HAPC1</name>
<feature type="region of interest" description="Disordered" evidence="1">
    <location>
        <begin position="47"/>
        <end position="71"/>
    </location>
</feature>
<dbReference type="AlphaFoldDB" id="A0A086THM0"/>